<evidence type="ECO:0000313" key="2">
    <source>
        <dbReference type="Proteomes" id="UP000789920"/>
    </source>
</evidence>
<proteinExistence type="predicted"/>
<comment type="caution">
    <text evidence="1">The sequence shown here is derived from an EMBL/GenBank/DDBJ whole genome shotgun (WGS) entry which is preliminary data.</text>
</comment>
<gene>
    <name evidence="1" type="ORF">RPERSI_LOCUS5417</name>
</gene>
<sequence length="87" mass="10434">METFYCDKEYIDRLMRVLRIKQDIKRILKYRNEVESFLPDTYDQAKEIALRVEVELKDEKNKETNIVNAMDGKKLNESRNEMVTCPS</sequence>
<organism evidence="1 2">
    <name type="scientific">Racocetra persica</name>
    <dbReference type="NCBI Taxonomy" id="160502"/>
    <lineage>
        <taxon>Eukaryota</taxon>
        <taxon>Fungi</taxon>
        <taxon>Fungi incertae sedis</taxon>
        <taxon>Mucoromycota</taxon>
        <taxon>Glomeromycotina</taxon>
        <taxon>Glomeromycetes</taxon>
        <taxon>Diversisporales</taxon>
        <taxon>Gigasporaceae</taxon>
        <taxon>Racocetra</taxon>
    </lineage>
</organism>
<accession>A0ACA9MFF5</accession>
<keyword evidence="2" id="KW-1185">Reference proteome</keyword>
<evidence type="ECO:0000313" key="1">
    <source>
        <dbReference type="EMBL" id="CAG8587944.1"/>
    </source>
</evidence>
<dbReference type="EMBL" id="CAJVQC010008091">
    <property type="protein sequence ID" value="CAG8587944.1"/>
    <property type="molecule type" value="Genomic_DNA"/>
</dbReference>
<dbReference type="Proteomes" id="UP000789920">
    <property type="component" value="Unassembled WGS sequence"/>
</dbReference>
<reference evidence="1" key="1">
    <citation type="submission" date="2021-06" db="EMBL/GenBank/DDBJ databases">
        <authorList>
            <person name="Kallberg Y."/>
            <person name="Tangrot J."/>
            <person name="Rosling A."/>
        </authorList>
    </citation>
    <scope>NUCLEOTIDE SEQUENCE</scope>
    <source>
        <strain evidence="1">MA461A</strain>
    </source>
</reference>
<protein>
    <submittedName>
        <fullName evidence="1">36479_t:CDS:1</fullName>
    </submittedName>
</protein>
<name>A0ACA9MFF5_9GLOM</name>